<feature type="compositionally biased region" description="Low complexity" evidence="1">
    <location>
        <begin position="32"/>
        <end position="44"/>
    </location>
</feature>
<reference evidence="3" key="1">
    <citation type="submission" date="2018-05" db="EMBL/GenBank/DDBJ databases">
        <title>Micromonospora globispora sp. nov. and Micromonospora rugosa sp. nov., isolated from marine sediment.</title>
        <authorList>
            <person name="Carro L."/>
            <person name="Aysel V."/>
            <person name="Cetin D."/>
            <person name="Igual J.M."/>
            <person name="Klenk H.-P."/>
            <person name="Trujillo M.E."/>
            <person name="Sahin N."/>
        </authorList>
    </citation>
    <scope>NUCLEOTIDE SEQUENCE [LARGE SCALE GENOMIC DNA]</scope>
    <source>
        <strain evidence="3">S2904</strain>
    </source>
</reference>
<evidence type="ECO:0008006" key="4">
    <source>
        <dbReference type="Google" id="ProtNLM"/>
    </source>
</evidence>
<dbReference type="AlphaFoldDB" id="A0A317KLW3"/>
<organism evidence="2 3">
    <name type="scientific">Micromonospora globispora</name>
    <dbReference type="NCBI Taxonomy" id="1450148"/>
    <lineage>
        <taxon>Bacteria</taxon>
        <taxon>Bacillati</taxon>
        <taxon>Actinomycetota</taxon>
        <taxon>Actinomycetes</taxon>
        <taxon>Micromonosporales</taxon>
        <taxon>Micromonosporaceae</taxon>
        <taxon>Micromonospora</taxon>
    </lineage>
</organism>
<comment type="caution">
    <text evidence="2">The sequence shown here is derived from an EMBL/GenBank/DDBJ whole genome shotgun (WGS) entry which is preliminary data.</text>
</comment>
<dbReference type="EMBL" id="QGSV01000030">
    <property type="protein sequence ID" value="PWU53777.1"/>
    <property type="molecule type" value="Genomic_DNA"/>
</dbReference>
<dbReference type="Pfam" id="PF10094">
    <property type="entry name" value="DUF2332"/>
    <property type="match status" value="1"/>
</dbReference>
<sequence length="156" mass="16018">MTRCGRRHGGHTAAQGRVPVWARGTDTGGSPSGRRGASPRPTSGWPADIARAAPAPVHRGDLLADLPALAATAPRDATLVVFHSAVLAYVSAEVRAAFAELVGGLPGHWISNEAAGVLPGVITDVPPPDGAAPFLLALDGRPLAWTAPHGQALRWL</sequence>
<evidence type="ECO:0000256" key="1">
    <source>
        <dbReference type="SAM" id="MobiDB-lite"/>
    </source>
</evidence>
<dbReference type="Proteomes" id="UP000245683">
    <property type="component" value="Unassembled WGS sequence"/>
</dbReference>
<protein>
    <recommendedName>
        <fullName evidence="4">DUF2332 domain-containing protein</fullName>
    </recommendedName>
</protein>
<evidence type="ECO:0000313" key="2">
    <source>
        <dbReference type="EMBL" id="PWU53777.1"/>
    </source>
</evidence>
<proteinExistence type="predicted"/>
<accession>A0A317KLW3</accession>
<feature type="compositionally biased region" description="Basic residues" evidence="1">
    <location>
        <begin position="1"/>
        <end position="10"/>
    </location>
</feature>
<evidence type="ECO:0000313" key="3">
    <source>
        <dbReference type="Proteomes" id="UP000245683"/>
    </source>
</evidence>
<gene>
    <name evidence="2" type="ORF">DLJ46_00625</name>
</gene>
<name>A0A317KLW3_9ACTN</name>
<dbReference type="OrthoDB" id="8899077at2"/>
<keyword evidence="3" id="KW-1185">Reference proteome</keyword>
<feature type="region of interest" description="Disordered" evidence="1">
    <location>
        <begin position="1"/>
        <end position="48"/>
    </location>
</feature>
<dbReference type="InterPro" id="IPR011200">
    <property type="entry name" value="UCP012608"/>
</dbReference>